<feature type="compositionally biased region" description="Basic and acidic residues" evidence="1">
    <location>
        <begin position="271"/>
        <end position="281"/>
    </location>
</feature>
<evidence type="ECO:0000256" key="1">
    <source>
        <dbReference type="SAM" id="MobiDB-lite"/>
    </source>
</evidence>
<proteinExistence type="predicted"/>
<keyword evidence="3" id="KW-1185">Reference proteome</keyword>
<protein>
    <submittedName>
        <fullName evidence="2">Uncharacterized protein</fullName>
    </submittedName>
</protein>
<evidence type="ECO:0000313" key="3">
    <source>
        <dbReference type="Proteomes" id="UP000751190"/>
    </source>
</evidence>
<gene>
    <name evidence="2" type="ORF">KFE25_009109</name>
</gene>
<sequence>MSRGAAVGGSDQLAGASSWFAKLRTMSSSHGTAAHAAQRVRFDGAALVIQLAAREWLSARRALRRALRALRVYAAPRAKACRRLARRERQAYVLSWQRLAGCAELLRSSRHLHSIADALHGGAEGGAAVRRRYSAHASSTSFFARFRGLAQPKAQQPIHLPPPVDEFEAAVRQRCAAARIARAVRRGCVGQRATARAALRAWSGMTLARATARARGALARRARARLAFARWAGRPAPQLSLDLAVRGGSSQSARGAPASALRQRPASAREPSLRRLDHGQPSDRGVTSDRGVSSGAESARNAGRRRRASGPDGPARGRPSALQRRAAEAPIAAGANGAAADAALQRAPAALASAGSPAAAHTPRRAQSVHRSRTRGPKAPRPLGPASVSVRAVSARDAARSRLQRWPWLPWATTAAPTPGTATGSGSSAAAAARGAAAPAEMDARAGTPPVGAPAPATVAVRSDAGTPRGSSRRRRAGVSRAELLSSVVRSRSAPASRDEGARARASRAAAASAAVEAALCAIEFEDAAGAPTSAECAARAGGQREQAPLRPAAWQAAARALRAAHDGWRARASELAHARAERVRLLREADRICWYRWVREASLERAATRLQAAARARSARARQRHARLAALARACAARRVQRAVRRRARARGAAATRVQAAHTRSLSRALTRQLRRLRALECTAMDAFDAYEHAAAASGLDGTATAGAQIGADSDQRSGADAHDGLLLLSMLSPFDREEQLAETSEYAAFWAAQELYREQAAVCELAASRLARRLYPIRAHLCPPLPCHAGAERASDAAAGAAVRSAGAAATSRAATETDDSAPTDDDGTGARTHAAARTATAGSTMAASLRRLLFGRSEHHVPFQPPRAPRRPPKAGGLPRSRANTPMRDATRARSRTPMSTAPAPAHTRRGLVGGGVLVDGPEGADGAAEIDARNAGSSPLLFLSARPRKSLKSRPTATRGTASGADPAIARAPSAAQTSTTAR</sequence>
<dbReference type="AlphaFoldDB" id="A0A8J5XM67"/>
<feature type="region of interest" description="Disordered" evidence="1">
    <location>
        <begin position="863"/>
        <end position="924"/>
    </location>
</feature>
<feature type="compositionally biased region" description="Low complexity" evidence="1">
    <location>
        <begin position="969"/>
        <end position="980"/>
    </location>
</feature>
<comment type="caution">
    <text evidence="2">The sequence shown here is derived from an EMBL/GenBank/DDBJ whole genome shotgun (WGS) entry which is preliminary data.</text>
</comment>
<feature type="region of interest" description="Disordered" evidence="1">
    <location>
        <begin position="248"/>
        <end position="329"/>
    </location>
</feature>
<feature type="region of interest" description="Disordered" evidence="1">
    <location>
        <begin position="410"/>
        <end position="482"/>
    </location>
</feature>
<dbReference type="PROSITE" id="PS50096">
    <property type="entry name" value="IQ"/>
    <property type="match status" value="1"/>
</dbReference>
<feature type="compositionally biased region" description="Low complexity" evidence="1">
    <location>
        <begin position="832"/>
        <end position="847"/>
    </location>
</feature>
<dbReference type="Proteomes" id="UP000751190">
    <property type="component" value="Unassembled WGS sequence"/>
</dbReference>
<feature type="region of interest" description="Disordered" evidence="1">
    <location>
        <begin position="936"/>
        <end position="987"/>
    </location>
</feature>
<dbReference type="EMBL" id="JAGTXO010000001">
    <property type="protein sequence ID" value="KAG8470688.1"/>
    <property type="molecule type" value="Genomic_DNA"/>
</dbReference>
<accession>A0A8J5XM67</accession>
<feature type="compositionally biased region" description="Acidic residues" evidence="1">
    <location>
        <begin position="819"/>
        <end position="830"/>
    </location>
</feature>
<feature type="region of interest" description="Disordered" evidence="1">
    <location>
        <begin position="353"/>
        <end position="391"/>
    </location>
</feature>
<evidence type="ECO:0000313" key="2">
    <source>
        <dbReference type="EMBL" id="KAG8470688.1"/>
    </source>
</evidence>
<feature type="compositionally biased region" description="Basic residues" evidence="1">
    <location>
        <begin position="362"/>
        <end position="378"/>
    </location>
</feature>
<organism evidence="2 3">
    <name type="scientific">Diacronema lutheri</name>
    <name type="common">Unicellular marine alga</name>
    <name type="synonym">Monochrysis lutheri</name>
    <dbReference type="NCBI Taxonomy" id="2081491"/>
    <lineage>
        <taxon>Eukaryota</taxon>
        <taxon>Haptista</taxon>
        <taxon>Haptophyta</taxon>
        <taxon>Pavlovophyceae</taxon>
        <taxon>Pavlovales</taxon>
        <taxon>Pavlovaceae</taxon>
        <taxon>Diacronema</taxon>
    </lineage>
</organism>
<feature type="compositionally biased region" description="Low complexity" evidence="1">
    <location>
        <begin position="412"/>
        <end position="470"/>
    </location>
</feature>
<reference evidence="2" key="1">
    <citation type="submission" date="2021-05" db="EMBL/GenBank/DDBJ databases">
        <title>The genome of the haptophyte Pavlova lutheri (Diacronema luteri, Pavlovales) - a model for lipid biosynthesis in eukaryotic algae.</title>
        <authorList>
            <person name="Hulatt C.J."/>
            <person name="Posewitz M.C."/>
        </authorList>
    </citation>
    <scope>NUCLEOTIDE SEQUENCE</scope>
    <source>
        <strain evidence="2">NIVA-4/92</strain>
    </source>
</reference>
<feature type="region of interest" description="Disordered" evidence="1">
    <location>
        <begin position="811"/>
        <end position="847"/>
    </location>
</feature>
<name>A0A8J5XM67_DIALT</name>